<dbReference type="Gene3D" id="1.10.287.130">
    <property type="match status" value="1"/>
</dbReference>
<dbReference type="PANTHER" id="PTHR43711">
    <property type="entry name" value="TWO-COMPONENT HISTIDINE KINASE"/>
    <property type="match status" value="1"/>
</dbReference>
<dbReference type="Pfam" id="PF00512">
    <property type="entry name" value="HisKA"/>
    <property type="match status" value="1"/>
</dbReference>
<dbReference type="InterPro" id="IPR005467">
    <property type="entry name" value="His_kinase_dom"/>
</dbReference>
<dbReference type="CDD" id="cd00075">
    <property type="entry name" value="HATPase"/>
    <property type="match status" value="1"/>
</dbReference>
<evidence type="ECO:0000256" key="2">
    <source>
        <dbReference type="ARBA" id="ARBA00012438"/>
    </source>
</evidence>
<feature type="non-terminal residue" evidence="9">
    <location>
        <position position="1"/>
    </location>
</feature>
<dbReference type="InterPro" id="IPR036890">
    <property type="entry name" value="HATPase_C_sf"/>
</dbReference>
<organism evidence="9 10">
    <name type="scientific">Eiseniibacteriota bacterium</name>
    <dbReference type="NCBI Taxonomy" id="2212470"/>
    <lineage>
        <taxon>Bacteria</taxon>
        <taxon>Candidatus Eiseniibacteriota</taxon>
    </lineage>
</organism>
<evidence type="ECO:0000259" key="8">
    <source>
        <dbReference type="PROSITE" id="PS50109"/>
    </source>
</evidence>
<dbReference type="Gene3D" id="3.30.565.10">
    <property type="entry name" value="Histidine kinase-like ATPase, C-terminal domain"/>
    <property type="match status" value="1"/>
</dbReference>
<keyword evidence="7" id="KW-0472">Membrane</keyword>
<dbReference type="SUPFAM" id="SSF47384">
    <property type="entry name" value="Homodimeric domain of signal transducing histidine kinase"/>
    <property type="match status" value="1"/>
</dbReference>
<evidence type="ECO:0000256" key="1">
    <source>
        <dbReference type="ARBA" id="ARBA00000085"/>
    </source>
</evidence>
<proteinExistence type="predicted"/>
<comment type="caution">
    <text evidence="9">The sequence shown here is derived from an EMBL/GenBank/DDBJ whole genome shotgun (WGS) entry which is preliminary data.</text>
</comment>
<dbReference type="CDD" id="cd00082">
    <property type="entry name" value="HisKA"/>
    <property type="match status" value="1"/>
</dbReference>
<keyword evidence="3" id="KW-0597">Phosphoprotein</keyword>
<sequence length="460" mass="50564">LSGLVLIFCFYTILKQRELNRLRDTLVADERDLQDARTRLSEMSALFQLSTTLNLQLQLGAILEIIVRRVIATLKAQQASIMIYNPETGLLETRASYGLESEFARNAKARVGQGIAGWVAQQQQAVMLGPDAPNAEMGQHYKRNRNITSALSLPLRVGDRCVGVLNVNRINHPDTFREHHRDMLRLFAEHVGAVIDRAEVMERLTAHAQALESSNLKLSEMNRMKDVFLSTASHELKTPLTSVIAYSELLDEHGGTLSVEQRGEFLGRLQSEAQRLLALIEDILDLSRLETGKLTLRREPLTLNAVVAAAVETARATANKHGIAIEVALEDGLPEIEIDEVKMRQVLVNLLVNAIKFSPEKGAVSVRTRRDADFLVVEVADKGPGIRPEEAAHIFELFGQGLRQHDGKTSGLGIGLHLVKRITELHGGHVGVNAGPGGGSTFWVRLPANAASAEPIRKAA</sequence>
<name>A0A9D6LAS1_UNCEI</name>
<dbReference type="SMART" id="SM00065">
    <property type="entry name" value="GAF"/>
    <property type="match status" value="1"/>
</dbReference>
<dbReference type="FunFam" id="1.10.287.130:FF:000001">
    <property type="entry name" value="Two-component sensor histidine kinase"/>
    <property type="match status" value="1"/>
</dbReference>
<dbReference type="InterPro" id="IPR003018">
    <property type="entry name" value="GAF"/>
</dbReference>
<dbReference type="Pfam" id="PF13185">
    <property type="entry name" value="GAF_2"/>
    <property type="match status" value="1"/>
</dbReference>
<evidence type="ECO:0000256" key="3">
    <source>
        <dbReference type="ARBA" id="ARBA00022553"/>
    </source>
</evidence>
<evidence type="ECO:0000256" key="6">
    <source>
        <dbReference type="ARBA" id="ARBA00023012"/>
    </source>
</evidence>
<dbReference type="InterPro" id="IPR003661">
    <property type="entry name" value="HisK_dim/P_dom"/>
</dbReference>
<comment type="catalytic activity">
    <reaction evidence="1">
        <text>ATP + protein L-histidine = ADP + protein N-phospho-L-histidine.</text>
        <dbReference type="EC" id="2.7.13.3"/>
    </reaction>
</comment>
<keyword evidence="4" id="KW-0808">Transferase</keyword>
<dbReference type="SUPFAM" id="SSF55781">
    <property type="entry name" value="GAF domain-like"/>
    <property type="match status" value="1"/>
</dbReference>
<dbReference type="PRINTS" id="PR00344">
    <property type="entry name" value="BCTRLSENSOR"/>
</dbReference>
<evidence type="ECO:0000313" key="10">
    <source>
        <dbReference type="Proteomes" id="UP000807850"/>
    </source>
</evidence>
<dbReference type="SUPFAM" id="SSF55874">
    <property type="entry name" value="ATPase domain of HSP90 chaperone/DNA topoisomerase II/histidine kinase"/>
    <property type="match status" value="1"/>
</dbReference>
<dbReference type="InterPro" id="IPR050736">
    <property type="entry name" value="Sensor_HK_Regulatory"/>
</dbReference>
<evidence type="ECO:0000256" key="5">
    <source>
        <dbReference type="ARBA" id="ARBA00022777"/>
    </source>
</evidence>
<gene>
    <name evidence="9" type="ORF">HY076_02910</name>
</gene>
<dbReference type="Gene3D" id="3.30.450.40">
    <property type="match status" value="1"/>
</dbReference>
<dbReference type="InterPro" id="IPR003594">
    <property type="entry name" value="HATPase_dom"/>
</dbReference>
<dbReference type="GO" id="GO:0000155">
    <property type="term" value="F:phosphorelay sensor kinase activity"/>
    <property type="evidence" value="ECO:0007669"/>
    <property type="project" value="InterPro"/>
</dbReference>
<evidence type="ECO:0000256" key="4">
    <source>
        <dbReference type="ARBA" id="ARBA00022679"/>
    </source>
</evidence>
<dbReference type="PANTHER" id="PTHR43711:SF1">
    <property type="entry name" value="HISTIDINE KINASE 1"/>
    <property type="match status" value="1"/>
</dbReference>
<dbReference type="EC" id="2.7.13.3" evidence="2"/>
<evidence type="ECO:0000256" key="7">
    <source>
        <dbReference type="ARBA" id="ARBA00023136"/>
    </source>
</evidence>
<dbReference type="InterPro" id="IPR004358">
    <property type="entry name" value="Sig_transdc_His_kin-like_C"/>
</dbReference>
<dbReference type="Pfam" id="PF02518">
    <property type="entry name" value="HATPase_c"/>
    <property type="match status" value="1"/>
</dbReference>
<dbReference type="AlphaFoldDB" id="A0A9D6LAS1"/>
<dbReference type="FunFam" id="3.30.565.10:FF:000006">
    <property type="entry name" value="Sensor histidine kinase WalK"/>
    <property type="match status" value="1"/>
</dbReference>
<reference evidence="9" key="1">
    <citation type="submission" date="2020-07" db="EMBL/GenBank/DDBJ databases">
        <title>Huge and variable diversity of episymbiotic CPR bacteria and DPANN archaea in groundwater ecosystems.</title>
        <authorList>
            <person name="He C.Y."/>
            <person name="Keren R."/>
            <person name="Whittaker M."/>
            <person name="Farag I.F."/>
            <person name="Doudna J."/>
            <person name="Cate J.H.D."/>
            <person name="Banfield J.F."/>
        </authorList>
    </citation>
    <scope>NUCLEOTIDE SEQUENCE</scope>
    <source>
        <strain evidence="9">NC_groundwater_928_Pr1_S-0.2um_72_17</strain>
    </source>
</reference>
<evidence type="ECO:0000313" key="9">
    <source>
        <dbReference type="EMBL" id="MBI3539204.1"/>
    </source>
</evidence>
<dbReference type="Proteomes" id="UP000807850">
    <property type="component" value="Unassembled WGS sequence"/>
</dbReference>
<dbReference type="InterPro" id="IPR036097">
    <property type="entry name" value="HisK_dim/P_sf"/>
</dbReference>
<dbReference type="SMART" id="SM00387">
    <property type="entry name" value="HATPase_c"/>
    <property type="match status" value="1"/>
</dbReference>
<protein>
    <recommendedName>
        <fullName evidence="2">histidine kinase</fullName>
        <ecNumber evidence="2">2.7.13.3</ecNumber>
    </recommendedName>
</protein>
<dbReference type="PROSITE" id="PS50109">
    <property type="entry name" value="HIS_KIN"/>
    <property type="match status" value="1"/>
</dbReference>
<dbReference type="EMBL" id="JACQAY010000084">
    <property type="protein sequence ID" value="MBI3539204.1"/>
    <property type="molecule type" value="Genomic_DNA"/>
</dbReference>
<dbReference type="SMART" id="SM00388">
    <property type="entry name" value="HisKA"/>
    <property type="match status" value="1"/>
</dbReference>
<keyword evidence="6" id="KW-0902">Two-component regulatory system</keyword>
<keyword evidence="5 9" id="KW-0418">Kinase</keyword>
<accession>A0A9D6LAS1</accession>
<dbReference type="InterPro" id="IPR029016">
    <property type="entry name" value="GAF-like_dom_sf"/>
</dbReference>
<feature type="domain" description="Histidine kinase" evidence="8">
    <location>
        <begin position="231"/>
        <end position="450"/>
    </location>
</feature>